<dbReference type="RefSeq" id="WP_006789007.1">
    <property type="nucleotide sequence ID" value="NZ_JH417560.1"/>
</dbReference>
<dbReference type="GO" id="GO:0005737">
    <property type="term" value="C:cytoplasm"/>
    <property type="evidence" value="ECO:0007669"/>
    <property type="project" value="UniProtKB-SubCell"/>
</dbReference>
<dbReference type="Gene3D" id="1.10.1750.10">
    <property type="match status" value="1"/>
</dbReference>
<evidence type="ECO:0000256" key="10">
    <source>
        <dbReference type="RuleBase" id="RU000577"/>
    </source>
</evidence>
<evidence type="ECO:0000259" key="12">
    <source>
        <dbReference type="SMART" id="SM00382"/>
    </source>
</evidence>
<dbReference type="HOGENOM" id="CLU_026910_3_1_9"/>
<dbReference type="Pfam" id="PF11638">
    <property type="entry name" value="DnaA_N"/>
    <property type="match status" value="1"/>
</dbReference>
<evidence type="ECO:0000256" key="8">
    <source>
        <dbReference type="HAMAP-Rule" id="MF_00377"/>
    </source>
</evidence>
<feature type="binding site" evidence="8">
    <location>
        <position position="212"/>
    </location>
    <ligand>
        <name>ATP</name>
        <dbReference type="ChEBI" id="CHEBI:30616"/>
    </ligand>
</feature>
<evidence type="ECO:0000259" key="13">
    <source>
        <dbReference type="SMART" id="SM00760"/>
    </source>
</evidence>
<dbReference type="AlphaFoldDB" id="G9YEH1"/>
<dbReference type="InterPro" id="IPR038454">
    <property type="entry name" value="DnaA_N_sf"/>
</dbReference>
<evidence type="ECO:0000256" key="11">
    <source>
        <dbReference type="RuleBase" id="RU004227"/>
    </source>
</evidence>
<feature type="binding site" evidence="8">
    <location>
        <position position="213"/>
    </location>
    <ligand>
        <name>ATP</name>
        <dbReference type="ChEBI" id="CHEBI:30616"/>
    </ligand>
</feature>
<gene>
    <name evidence="8" type="primary">dnaA</name>
    <name evidence="14" type="ORF">HMPREF0080_00029</name>
</gene>
<protein>
    <recommendedName>
        <fullName evidence="8 9">Chromosomal replication initiator protein DnaA</fullName>
    </recommendedName>
</protein>
<name>G9YEH1_9FIRM</name>
<dbReference type="PROSITE" id="PS01008">
    <property type="entry name" value="DNAA"/>
    <property type="match status" value="1"/>
</dbReference>
<keyword evidence="6 8" id="KW-0446">Lipid-binding</keyword>
<dbReference type="InterPro" id="IPR027417">
    <property type="entry name" value="P-loop_NTPase"/>
</dbReference>
<feature type="region of interest" description="Domain IV, binds dsDNA" evidence="8">
    <location>
        <begin position="383"/>
        <end position="507"/>
    </location>
</feature>
<dbReference type="STRING" id="861450.HMPREF0080_00029"/>
<dbReference type="SUPFAM" id="SSF48295">
    <property type="entry name" value="TrpR-like"/>
    <property type="match status" value="1"/>
</dbReference>
<comment type="caution">
    <text evidence="14">The sequence shown here is derived from an EMBL/GenBank/DDBJ whole genome shotgun (WGS) entry which is preliminary data.</text>
</comment>
<feature type="binding site" evidence="8">
    <location>
        <position position="214"/>
    </location>
    <ligand>
        <name>ATP</name>
        <dbReference type="ChEBI" id="CHEBI:30616"/>
    </ligand>
</feature>
<feature type="domain" description="AAA+ ATPase" evidence="12">
    <location>
        <begin position="199"/>
        <end position="331"/>
    </location>
</feature>
<dbReference type="InterPro" id="IPR003593">
    <property type="entry name" value="AAA+_ATPase"/>
</dbReference>
<evidence type="ECO:0000256" key="4">
    <source>
        <dbReference type="ARBA" id="ARBA00022741"/>
    </source>
</evidence>
<dbReference type="GO" id="GO:0008289">
    <property type="term" value="F:lipid binding"/>
    <property type="evidence" value="ECO:0007669"/>
    <property type="project" value="UniProtKB-KW"/>
</dbReference>
<dbReference type="eggNOG" id="COG0593">
    <property type="taxonomic scope" value="Bacteria"/>
</dbReference>
<dbReference type="InterPro" id="IPR001957">
    <property type="entry name" value="Chromosome_initiator_DnaA"/>
</dbReference>
<dbReference type="PANTHER" id="PTHR30050:SF2">
    <property type="entry name" value="CHROMOSOMAL REPLICATION INITIATOR PROTEIN DNAA"/>
    <property type="match status" value="1"/>
</dbReference>
<dbReference type="InterPro" id="IPR018312">
    <property type="entry name" value="Chromosome_initiator_DnaA_CS"/>
</dbReference>
<dbReference type="HAMAP" id="MF_00377">
    <property type="entry name" value="DnaA_bact"/>
    <property type="match status" value="1"/>
</dbReference>
<feature type="region of interest" description="Domain I, interacts with DnaA modulators" evidence="8">
    <location>
        <begin position="1"/>
        <end position="130"/>
    </location>
</feature>
<reference evidence="14 15" key="1">
    <citation type="submission" date="2011-08" db="EMBL/GenBank/DDBJ databases">
        <authorList>
            <person name="Weinstock G."/>
            <person name="Sodergren E."/>
            <person name="Clifton S."/>
            <person name="Fulton L."/>
            <person name="Fulton B."/>
            <person name="Courtney L."/>
            <person name="Fronick C."/>
            <person name="Harrison M."/>
            <person name="Strong C."/>
            <person name="Farmer C."/>
            <person name="Delahaunty K."/>
            <person name="Markovic C."/>
            <person name="Hall O."/>
            <person name="Minx P."/>
            <person name="Tomlinson C."/>
            <person name="Mitreva M."/>
            <person name="Hou S."/>
            <person name="Chen J."/>
            <person name="Wollam A."/>
            <person name="Pepin K.H."/>
            <person name="Johnson M."/>
            <person name="Bhonagiri V."/>
            <person name="Zhang X."/>
            <person name="Suruliraj S."/>
            <person name="Warren W."/>
            <person name="Chinwalla A."/>
            <person name="Mardis E.R."/>
            <person name="Wilson R.K."/>
        </authorList>
    </citation>
    <scope>NUCLEOTIDE SEQUENCE [LARGE SCALE GENOMIC DNA]</scope>
    <source>
        <strain evidence="14 15">F0357</strain>
    </source>
</reference>
<evidence type="ECO:0000256" key="1">
    <source>
        <dbReference type="ARBA" id="ARBA00006583"/>
    </source>
</evidence>
<evidence type="ECO:0000256" key="2">
    <source>
        <dbReference type="ARBA" id="ARBA00022490"/>
    </source>
</evidence>
<dbReference type="SMART" id="SM00760">
    <property type="entry name" value="Bac_DnaA_C"/>
    <property type="match status" value="1"/>
</dbReference>
<comment type="subcellular location">
    <subcellularLocation>
        <location evidence="8">Cytoplasm</location>
    </subcellularLocation>
</comment>
<dbReference type="CDD" id="cd06571">
    <property type="entry name" value="Bac_DnaA_C"/>
    <property type="match status" value="1"/>
</dbReference>
<dbReference type="Gene3D" id="1.10.8.60">
    <property type="match status" value="1"/>
</dbReference>
<feature type="region of interest" description="Domain III, AAA+ region" evidence="8">
    <location>
        <begin position="166"/>
        <end position="382"/>
    </location>
</feature>
<dbReference type="FunFam" id="3.40.50.300:FF:000668">
    <property type="entry name" value="Chromosomal replication initiator protein DnaA"/>
    <property type="match status" value="1"/>
</dbReference>
<dbReference type="GO" id="GO:0006275">
    <property type="term" value="P:regulation of DNA replication"/>
    <property type="evidence" value="ECO:0007669"/>
    <property type="project" value="UniProtKB-UniRule"/>
</dbReference>
<comment type="domain">
    <text evidence="8">Domain I is involved in oligomerization and binding regulators, domain II is flexibile and of varying length in different bacteria, domain III forms the AAA+ region, while domain IV binds dsDNA.</text>
</comment>
<feature type="domain" description="Chromosomal replication initiator DnaA C-terminal" evidence="13">
    <location>
        <begin position="412"/>
        <end position="481"/>
    </location>
</feature>
<comment type="similarity">
    <text evidence="1 8 11">Belongs to the DnaA family.</text>
</comment>
<keyword evidence="2 8" id="KW-0963">Cytoplasm</keyword>
<dbReference type="NCBIfam" id="TIGR00362">
    <property type="entry name" value="DnaA"/>
    <property type="match status" value="1"/>
</dbReference>
<evidence type="ECO:0000313" key="14">
    <source>
        <dbReference type="EMBL" id="EHM44065.1"/>
    </source>
</evidence>
<keyword evidence="4 8" id="KW-0547">Nucleotide-binding</keyword>
<comment type="caution">
    <text evidence="8">Lacks conserved residue(s) required for the propagation of feature annotation.</text>
</comment>
<dbReference type="GO" id="GO:0006270">
    <property type="term" value="P:DNA replication initiation"/>
    <property type="evidence" value="ECO:0007669"/>
    <property type="project" value="UniProtKB-UniRule"/>
</dbReference>
<feature type="binding site" evidence="8">
    <location>
        <position position="210"/>
    </location>
    <ligand>
        <name>ATP</name>
        <dbReference type="ChEBI" id="CHEBI:30616"/>
    </ligand>
</feature>
<dbReference type="Proteomes" id="UP000005481">
    <property type="component" value="Unassembled WGS sequence"/>
</dbReference>
<dbReference type="InterPro" id="IPR010921">
    <property type="entry name" value="Trp_repressor/repl_initiator"/>
</dbReference>
<evidence type="ECO:0000256" key="6">
    <source>
        <dbReference type="ARBA" id="ARBA00023121"/>
    </source>
</evidence>
<dbReference type="GO" id="GO:0005524">
    <property type="term" value="F:ATP binding"/>
    <property type="evidence" value="ECO:0007669"/>
    <property type="project" value="UniProtKB-UniRule"/>
</dbReference>
<evidence type="ECO:0000256" key="5">
    <source>
        <dbReference type="ARBA" id="ARBA00022840"/>
    </source>
</evidence>
<keyword evidence="5 8" id="KW-0067">ATP-binding</keyword>
<dbReference type="GO" id="GO:0005886">
    <property type="term" value="C:plasma membrane"/>
    <property type="evidence" value="ECO:0007669"/>
    <property type="project" value="TreeGrafter"/>
</dbReference>
<keyword evidence="7 8" id="KW-0238">DNA-binding</keyword>
<dbReference type="GO" id="GO:0003688">
    <property type="term" value="F:DNA replication origin binding"/>
    <property type="evidence" value="ECO:0007669"/>
    <property type="project" value="UniProtKB-UniRule"/>
</dbReference>
<dbReference type="PRINTS" id="PR00051">
    <property type="entry name" value="DNAA"/>
</dbReference>
<organism evidence="14 15">
    <name type="scientific">Anaeroglobus geminatus F0357</name>
    <dbReference type="NCBI Taxonomy" id="861450"/>
    <lineage>
        <taxon>Bacteria</taxon>
        <taxon>Bacillati</taxon>
        <taxon>Bacillota</taxon>
        <taxon>Negativicutes</taxon>
        <taxon>Veillonellales</taxon>
        <taxon>Veillonellaceae</taxon>
        <taxon>Anaeroglobus</taxon>
    </lineage>
</organism>
<dbReference type="OrthoDB" id="9807019at2"/>
<dbReference type="EMBL" id="AGCJ01000001">
    <property type="protein sequence ID" value="EHM44065.1"/>
    <property type="molecule type" value="Genomic_DNA"/>
</dbReference>
<proteinExistence type="inferred from homology"/>
<comment type="function">
    <text evidence="8 10">Plays an essential role in the initiation and regulation of chromosomal replication. ATP-DnaA binds to the origin of replication (oriC) to initiate formation of the DNA replication initiation complex once per cell cycle. Binds the DnaA box (a 9 base pair repeat at the origin) and separates the double-stranded (ds)DNA. Forms a right-handed helical filament on oriC DNA; dsDNA binds to the exterior of the filament while single-stranded (ss)DNA is stabiized in the filament's interior. The ATP-DnaA-oriC complex binds and stabilizes one strand of the AT-rich DNA unwinding element (DUE), permitting loading of DNA polymerase. After initiation quickly degrades to an ADP-DnaA complex that is not apt for DNA replication. Binds acidic phospholipids.</text>
</comment>
<dbReference type="Pfam" id="PF00308">
    <property type="entry name" value="Bac_DnaA"/>
    <property type="match status" value="1"/>
</dbReference>
<keyword evidence="15" id="KW-1185">Reference proteome</keyword>
<dbReference type="InterPro" id="IPR024633">
    <property type="entry name" value="DnaA_N_dom"/>
</dbReference>
<sequence length="507" mass="58343">METVDITTLWITMLDKLKKTLPPQIYNTWIETSLIPYSFEENVFTLDTTNNFICSFITKKYTKLLENTASSSLGRPVRVRLIHSESLIIDKETAAAVEKTDNIYEDNTYKSKEKIFKTADQQSTESYESEPLEYCQKIKLTPFADTDSKIVPSAENPSISHIGVSTLNDAYTFNTFIIGNSNRIAHAAALSIAEAPAKKYNPFFIYGGSGLGKTHLMHAIGHHILKQFPTMCLRCITSEDFANELIQSIQDRNSESFRQRYRNIDVLLVDDIQFLESKEHTQEEFFHTFNKLYQDHKQMVFTSDRPPQDIKKLEDRLRSRFQGGTVVSIEPPDLETRTAILRNRASVENIKIQKEAIDYIASNVSENIRELEGAFIRAQMQASVEKSPITLELTQRALKELIKDKNEKKYITIDEITKVVCHYYKVKYEDLMSKTKMKKIAYPRQIAMYLCRELTDNTYPHIGATFNGRDHTTVMHACTKVSKNMEKDESLKTTIEQLKKLITNVNN</sequence>
<evidence type="ECO:0000256" key="7">
    <source>
        <dbReference type="ARBA" id="ARBA00023125"/>
    </source>
</evidence>
<dbReference type="SUPFAM" id="SSF52540">
    <property type="entry name" value="P-loop containing nucleoside triphosphate hydrolases"/>
    <property type="match status" value="1"/>
</dbReference>
<dbReference type="InterPro" id="IPR013317">
    <property type="entry name" value="DnaA_dom"/>
</dbReference>
<evidence type="ECO:0000313" key="15">
    <source>
        <dbReference type="Proteomes" id="UP000005481"/>
    </source>
</evidence>
<evidence type="ECO:0000256" key="9">
    <source>
        <dbReference type="NCBIfam" id="TIGR00362"/>
    </source>
</evidence>
<dbReference type="PATRIC" id="fig|861450.3.peg.29"/>
<dbReference type="Pfam" id="PF08299">
    <property type="entry name" value="Bac_DnaA_C"/>
    <property type="match status" value="1"/>
</dbReference>
<dbReference type="InterPro" id="IPR020591">
    <property type="entry name" value="Chromosome_initiator_DnaA-like"/>
</dbReference>
<dbReference type="PANTHER" id="PTHR30050">
    <property type="entry name" value="CHROMOSOMAL REPLICATION INITIATOR PROTEIN DNAA"/>
    <property type="match status" value="1"/>
</dbReference>
<dbReference type="CDD" id="cd00009">
    <property type="entry name" value="AAA"/>
    <property type="match status" value="1"/>
</dbReference>
<dbReference type="InterPro" id="IPR013159">
    <property type="entry name" value="DnaA_C"/>
</dbReference>
<evidence type="ECO:0000256" key="3">
    <source>
        <dbReference type="ARBA" id="ARBA00022705"/>
    </source>
</evidence>
<dbReference type="SMART" id="SM00382">
    <property type="entry name" value="AAA"/>
    <property type="match status" value="1"/>
</dbReference>
<dbReference type="Gene3D" id="3.40.50.300">
    <property type="entry name" value="P-loop containing nucleotide triphosphate hydrolases"/>
    <property type="match status" value="1"/>
</dbReference>
<dbReference type="Gene3D" id="3.30.300.180">
    <property type="match status" value="1"/>
</dbReference>
<keyword evidence="3 8" id="KW-0235">DNA replication</keyword>
<accession>G9YEH1</accession>
<comment type="subunit">
    <text evidence="8">Oligomerizes as a right-handed, spiral filament on DNA at oriC.</text>
</comment>